<gene>
    <name evidence="1" type="ORF">DFR34_1314</name>
</gene>
<sequence length="258" mass="28893">MLERLWRIKDPSAPEPKILYTVTTDMLSGNSFDFLTYSDRRLLEKVYSYAEENNIDLEQVDLLAFDMAGYRMAGPGGHLASKPGNAYGVEGKWVINAFDERDTKLAYQIKNGKAMLSTEFDRGYLDEALDPERAPTHGVDFAFLAKMVKQFSDQAGQPDENIQMPDDPNRRYAEPGMGYYLVETLNGKKPPTHPDNLAKGGDDSTNVLNYLTKQDRKKLLAAYKMLMSLGMSTEQLDQTATRLGATRMREATGVVAPV</sequence>
<evidence type="ECO:0000313" key="1">
    <source>
        <dbReference type="EMBL" id="PXX74528.1"/>
    </source>
</evidence>
<proteinExistence type="predicted"/>
<protein>
    <submittedName>
        <fullName evidence="1">Uncharacterized protein</fullName>
    </submittedName>
</protein>
<keyword evidence="2" id="KW-1185">Reference proteome</keyword>
<dbReference type="Proteomes" id="UP000247555">
    <property type="component" value="Unassembled WGS sequence"/>
</dbReference>
<dbReference type="AlphaFoldDB" id="A0A318KH78"/>
<dbReference type="EMBL" id="QJKI01000031">
    <property type="protein sequence ID" value="PXX74528.1"/>
    <property type="molecule type" value="Genomic_DNA"/>
</dbReference>
<comment type="caution">
    <text evidence="1">The sequence shown here is derived from an EMBL/GenBank/DDBJ whole genome shotgun (WGS) entry which is preliminary data.</text>
</comment>
<name>A0A318KH78_9NEIS</name>
<accession>A0A318KH78</accession>
<organism evidence="1 2">
    <name type="scientific">Rivihabitans pingtungensis</name>
    <dbReference type="NCBI Taxonomy" id="1054498"/>
    <lineage>
        <taxon>Bacteria</taxon>
        <taxon>Pseudomonadati</taxon>
        <taxon>Pseudomonadota</taxon>
        <taxon>Betaproteobacteria</taxon>
        <taxon>Neisseriales</taxon>
        <taxon>Aquaspirillaceae</taxon>
        <taxon>Rivihabitans</taxon>
    </lineage>
</organism>
<evidence type="ECO:0000313" key="2">
    <source>
        <dbReference type="Proteomes" id="UP000247555"/>
    </source>
</evidence>
<feature type="non-terminal residue" evidence="1">
    <location>
        <position position="258"/>
    </location>
</feature>
<reference evidence="1 2" key="1">
    <citation type="submission" date="2018-05" db="EMBL/GenBank/DDBJ databases">
        <title>Genomic Encyclopedia of Type Strains, Phase IV (KMG-IV): sequencing the most valuable type-strain genomes for metagenomic binning, comparative biology and taxonomic classification.</title>
        <authorList>
            <person name="Goeker M."/>
        </authorList>
    </citation>
    <scope>NUCLEOTIDE SEQUENCE [LARGE SCALE GENOMIC DNA]</scope>
    <source>
        <strain evidence="1 2">DSM 29661</strain>
    </source>
</reference>